<name>A0A9W8DP41_9FUNG</name>
<feature type="region of interest" description="Disordered" evidence="1">
    <location>
        <begin position="272"/>
        <end position="307"/>
    </location>
</feature>
<dbReference type="EMBL" id="JANBPT010000566">
    <property type="protein sequence ID" value="KAJ1916860.1"/>
    <property type="molecule type" value="Genomic_DNA"/>
</dbReference>
<feature type="compositionally biased region" description="Low complexity" evidence="1">
    <location>
        <begin position="296"/>
        <end position="307"/>
    </location>
</feature>
<feature type="region of interest" description="Disordered" evidence="1">
    <location>
        <begin position="216"/>
        <end position="236"/>
    </location>
</feature>
<reference evidence="2" key="1">
    <citation type="submission" date="2022-07" db="EMBL/GenBank/DDBJ databases">
        <title>Phylogenomic reconstructions and comparative analyses of Kickxellomycotina fungi.</title>
        <authorList>
            <person name="Reynolds N.K."/>
            <person name="Stajich J.E."/>
            <person name="Barry K."/>
            <person name="Grigoriev I.V."/>
            <person name="Crous P."/>
            <person name="Smith M.E."/>
        </authorList>
    </citation>
    <scope>NUCLEOTIDE SEQUENCE</scope>
    <source>
        <strain evidence="2">RSA 861</strain>
    </source>
</reference>
<protein>
    <submittedName>
        <fullName evidence="2">Uncharacterized protein</fullName>
    </submittedName>
</protein>
<dbReference type="AlphaFoldDB" id="A0A9W8DP41"/>
<evidence type="ECO:0000313" key="2">
    <source>
        <dbReference type="EMBL" id="KAJ1916860.1"/>
    </source>
</evidence>
<evidence type="ECO:0000313" key="3">
    <source>
        <dbReference type="Proteomes" id="UP001150569"/>
    </source>
</evidence>
<feature type="region of interest" description="Disordered" evidence="1">
    <location>
        <begin position="1"/>
        <end position="34"/>
    </location>
</feature>
<keyword evidence="3" id="KW-1185">Reference proteome</keyword>
<sequence length="338" mass="34738">MPAAPSPIRSSLSRRVSPTLPVANPGFVSKGPIRHRNAKHTIAFLLRHEVSMPAPISSARLPAHSSRSASPSLPPPHPSVPVTSPHQPKSSLRRPSPRLPAPGPALPPPPSVTAWLQPSPPGHRIQDITAALPAVSQPTNVKTAHHPTVPQSAKMPAAIALPTPPTPPLLTAISIIPEELAMSSASSTFTGFSAIAAGASDTTSSSAAGAGLFSHQWPSPMAPRRTAPTSTDASDPAWSDSYLPLASLSFSSPVRPAFSSMGSPTSAAAPLNPLAAASSPRTSDMVQSSFEIPGLTDSSGTGSGATFSSLEVDKGLADIESFLAQDIDILSSVKSKRQ</sequence>
<accession>A0A9W8DP41</accession>
<gene>
    <name evidence="2" type="ORF">IWQ60_007974</name>
</gene>
<evidence type="ECO:0000256" key="1">
    <source>
        <dbReference type="SAM" id="MobiDB-lite"/>
    </source>
</evidence>
<organism evidence="2 3">
    <name type="scientific">Tieghemiomyces parasiticus</name>
    <dbReference type="NCBI Taxonomy" id="78921"/>
    <lineage>
        <taxon>Eukaryota</taxon>
        <taxon>Fungi</taxon>
        <taxon>Fungi incertae sedis</taxon>
        <taxon>Zoopagomycota</taxon>
        <taxon>Kickxellomycotina</taxon>
        <taxon>Dimargaritomycetes</taxon>
        <taxon>Dimargaritales</taxon>
        <taxon>Dimargaritaceae</taxon>
        <taxon>Tieghemiomyces</taxon>
    </lineage>
</organism>
<comment type="caution">
    <text evidence="2">The sequence shown here is derived from an EMBL/GenBank/DDBJ whole genome shotgun (WGS) entry which is preliminary data.</text>
</comment>
<feature type="region of interest" description="Disordered" evidence="1">
    <location>
        <begin position="59"/>
        <end position="125"/>
    </location>
</feature>
<feature type="compositionally biased region" description="Polar residues" evidence="1">
    <location>
        <begin position="281"/>
        <end position="290"/>
    </location>
</feature>
<feature type="compositionally biased region" description="Pro residues" evidence="1">
    <location>
        <begin position="97"/>
        <end position="111"/>
    </location>
</feature>
<feature type="compositionally biased region" description="Low complexity" evidence="1">
    <location>
        <begin position="59"/>
        <end position="71"/>
    </location>
</feature>
<proteinExistence type="predicted"/>
<dbReference type="Proteomes" id="UP001150569">
    <property type="component" value="Unassembled WGS sequence"/>
</dbReference>
<feature type="compositionally biased region" description="Low complexity" evidence="1">
    <location>
        <begin position="80"/>
        <end position="90"/>
    </location>
</feature>